<dbReference type="Pfam" id="PF01569">
    <property type="entry name" value="PAP2"/>
    <property type="match status" value="1"/>
</dbReference>
<dbReference type="SMART" id="SM00014">
    <property type="entry name" value="acidPPc"/>
    <property type="match status" value="1"/>
</dbReference>
<feature type="transmembrane region" description="Helical" evidence="1">
    <location>
        <begin position="146"/>
        <end position="165"/>
    </location>
</feature>
<sequence length="166" mass="18884">MKNPEKNYQICYTKISAPFRKHPHSVDALKIINKVLTIIPFVMYPLLLIFLWSEKDAIFWKILLYPAVGFVLLSLFRRGINRARPYQTWAIDPLIVKRKRGCSMPSRHVFSSVVIAMAFVKVVPILGIIFFIISFFTGFIRIVGGVHYPSDVLVGIACGVIVGLFI</sequence>
<gene>
    <name evidence="3" type="ORF">FYJ52_05540</name>
</gene>
<feature type="transmembrane region" description="Helical" evidence="1">
    <location>
        <begin position="58"/>
        <end position="76"/>
    </location>
</feature>
<dbReference type="Proteomes" id="UP000461754">
    <property type="component" value="Unassembled WGS sequence"/>
</dbReference>
<dbReference type="SUPFAM" id="SSF48317">
    <property type="entry name" value="Acid phosphatase/Vanadium-dependent haloperoxidase"/>
    <property type="match status" value="1"/>
</dbReference>
<dbReference type="InterPro" id="IPR000326">
    <property type="entry name" value="PAP2/HPO"/>
</dbReference>
<proteinExistence type="predicted"/>
<keyword evidence="1" id="KW-0812">Transmembrane</keyword>
<name>A0A7X2NG73_9FIRM</name>
<accession>A0A7X2NG73</accession>
<keyword evidence="4" id="KW-1185">Reference proteome</keyword>
<dbReference type="Gene3D" id="1.20.144.10">
    <property type="entry name" value="Phosphatidic acid phosphatase type 2/haloperoxidase"/>
    <property type="match status" value="1"/>
</dbReference>
<evidence type="ECO:0000313" key="3">
    <source>
        <dbReference type="EMBL" id="MSS19863.1"/>
    </source>
</evidence>
<protein>
    <submittedName>
        <fullName evidence="3">Phosphatase PAP2 family protein</fullName>
    </submittedName>
</protein>
<feature type="domain" description="Phosphatidic acid phosphatase type 2/haloperoxidase" evidence="2">
    <location>
        <begin position="63"/>
        <end position="166"/>
    </location>
</feature>
<organism evidence="3 4">
    <name type="scientific">Pseudoramibacter porci</name>
    <dbReference type="NCBI Taxonomy" id="2606631"/>
    <lineage>
        <taxon>Bacteria</taxon>
        <taxon>Bacillati</taxon>
        <taxon>Bacillota</taxon>
        <taxon>Clostridia</taxon>
        <taxon>Eubacteriales</taxon>
        <taxon>Eubacteriaceae</taxon>
        <taxon>Pseudoramibacter</taxon>
    </lineage>
</organism>
<feature type="transmembrane region" description="Helical" evidence="1">
    <location>
        <begin position="109"/>
        <end position="140"/>
    </location>
</feature>
<dbReference type="EMBL" id="VUMO01000006">
    <property type="protein sequence ID" value="MSS19863.1"/>
    <property type="molecule type" value="Genomic_DNA"/>
</dbReference>
<reference evidence="3 4" key="1">
    <citation type="submission" date="2019-08" db="EMBL/GenBank/DDBJ databases">
        <title>In-depth cultivation of the pig gut microbiome towards novel bacterial diversity and tailored functional studies.</title>
        <authorList>
            <person name="Wylensek D."/>
            <person name="Hitch T.C.A."/>
            <person name="Clavel T."/>
        </authorList>
    </citation>
    <scope>NUCLEOTIDE SEQUENCE [LARGE SCALE GENOMIC DNA]</scope>
    <source>
        <strain evidence="3 4">RF-744-FAT-4</strain>
    </source>
</reference>
<feature type="transmembrane region" description="Helical" evidence="1">
    <location>
        <begin position="31"/>
        <end position="52"/>
    </location>
</feature>
<keyword evidence="1" id="KW-0472">Membrane</keyword>
<dbReference type="CDD" id="cd01610">
    <property type="entry name" value="PAP2_like"/>
    <property type="match status" value="1"/>
</dbReference>
<dbReference type="AlphaFoldDB" id="A0A7X2NG73"/>
<dbReference type="PANTHER" id="PTHR14969:SF13">
    <property type="entry name" value="AT30094P"/>
    <property type="match status" value="1"/>
</dbReference>
<dbReference type="PANTHER" id="PTHR14969">
    <property type="entry name" value="SPHINGOSINE-1-PHOSPHATE PHOSPHOHYDROLASE"/>
    <property type="match status" value="1"/>
</dbReference>
<dbReference type="RefSeq" id="WP_154576247.1">
    <property type="nucleotide sequence ID" value="NZ_VUMO01000006.1"/>
</dbReference>
<evidence type="ECO:0000313" key="4">
    <source>
        <dbReference type="Proteomes" id="UP000461754"/>
    </source>
</evidence>
<comment type="caution">
    <text evidence="3">The sequence shown here is derived from an EMBL/GenBank/DDBJ whole genome shotgun (WGS) entry which is preliminary data.</text>
</comment>
<dbReference type="InterPro" id="IPR036938">
    <property type="entry name" value="PAP2/HPO_sf"/>
</dbReference>
<keyword evidence="1" id="KW-1133">Transmembrane helix</keyword>
<evidence type="ECO:0000256" key="1">
    <source>
        <dbReference type="SAM" id="Phobius"/>
    </source>
</evidence>
<evidence type="ECO:0000259" key="2">
    <source>
        <dbReference type="SMART" id="SM00014"/>
    </source>
</evidence>